<protein>
    <submittedName>
        <fullName evidence="1">Uncharacterized protein</fullName>
    </submittedName>
</protein>
<dbReference type="AlphaFoldDB" id="B4VZY7"/>
<gene>
    <name evidence="1" type="ORF">MC7420_3524</name>
</gene>
<accession>B4VZY7</accession>
<dbReference type="HOGENOM" id="CLU_3326776_0_0_3"/>
<sequence>MLATQSCSLPIPNLNVRSRGGGSNQINPASSLILIWNQ</sequence>
<organism evidence="1 2">
    <name type="scientific">Coleofasciculus chthonoplastes PCC 7420</name>
    <dbReference type="NCBI Taxonomy" id="118168"/>
    <lineage>
        <taxon>Bacteria</taxon>
        <taxon>Bacillati</taxon>
        <taxon>Cyanobacteriota</taxon>
        <taxon>Cyanophyceae</taxon>
        <taxon>Coleofasciculales</taxon>
        <taxon>Coleofasciculaceae</taxon>
        <taxon>Coleofasciculus</taxon>
    </lineage>
</organism>
<dbReference type="EMBL" id="DS989864">
    <property type="protein sequence ID" value="EDX72452.1"/>
    <property type="molecule type" value="Genomic_DNA"/>
</dbReference>
<keyword evidence="2" id="KW-1185">Reference proteome</keyword>
<reference evidence="1 2" key="1">
    <citation type="submission" date="2008-07" db="EMBL/GenBank/DDBJ databases">
        <authorList>
            <person name="Tandeau de Marsac N."/>
            <person name="Ferriera S."/>
            <person name="Johnson J."/>
            <person name="Kravitz S."/>
            <person name="Beeson K."/>
            <person name="Sutton G."/>
            <person name="Rogers Y.-H."/>
            <person name="Friedman R."/>
            <person name="Frazier M."/>
            <person name="Venter J.C."/>
        </authorList>
    </citation>
    <scope>NUCLEOTIDE SEQUENCE [LARGE SCALE GENOMIC DNA]</scope>
    <source>
        <strain evidence="1 2">PCC 7420</strain>
    </source>
</reference>
<name>B4VZY7_9CYAN</name>
<evidence type="ECO:0000313" key="2">
    <source>
        <dbReference type="Proteomes" id="UP000003835"/>
    </source>
</evidence>
<evidence type="ECO:0000313" key="1">
    <source>
        <dbReference type="EMBL" id="EDX72452.1"/>
    </source>
</evidence>
<dbReference type="Proteomes" id="UP000003835">
    <property type="component" value="Unassembled WGS sequence"/>
</dbReference>
<dbReference type="STRING" id="118168.MC7420_3524"/>
<proteinExistence type="predicted"/>